<feature type="domain" description="Calcineurin-like phosphoesterase" evidence="9">
    <location>
        <begin position="29"/>
        <end position="242"/>
    </location>
</feature>
<comment type="similarity">
    <text evidence="2 8">Belongs to the 5'-nucleotidase family.</text>
</comment>
<evidence type="ECO:0000256" key="3">
    <source>
        <dbReference type="ARBA" id="ARBA00012643"/>
    </source>
</evidence>
<dbReference type="Pfam" id="PF00149">
    <property type="entry name" value="Metallophos"/>
    <property type="match status" value="1"/>
</dbReference>
<dbReference type="SUPFAM" id="SSF56300">
    <property type="entry name" value="Metallo-dependent phosphatases"/>
    <property type="match status" value="1"/>
</dbReference>
<dbReference type="GO" id="GO:0006196">
    <property type="term" value="P:AMP catabolic process"/>
    <property type="evidence" value="ECO:0007669"/>
    <property type="project" value="TreeGrafter"/>
</dbReference>
<dbReference type="InterPro" id="IPR029052">
    <property type="entry name" value="Metallo-depent_PP-like"/>
</dbReference>
<dbReference type="GO" id="GO:0046872">
    <property type="term" value="F:metal ion binding"/>
    <property type="evidence" value="ECO:0007669"/>
    <property type="project" value="UniProtKB-KW"/>
</dbReference>
<dbReference type="Gene3D" id="3.90.780.10">
    <property type="entry name" value="5'-Nucleotidase, C-terminal domain"/>
    <property type="match status" value="1"/>
</dbReference>
<evidence type="ECO:0000256" key="7">
    <source>
        <dbReference type="ARBA" id="ARBA00022801"/>
    </source>
</evidence>
<comment type="catalytic activity">
    <reaction evidence="1">
        <text>a ribonucleoside 5'-phosphate + H2O = a ribonucleoside + phosphate</text>
        <dbReference type="Rhea" id="RHEA:12484"/>
        <dbReference type="ChEBI" id="CHEBI:15377"/>
        <dbReference type="ChEBI" id="CHEBI:18254"/>
        <dbReference type="ChEBI" id="CHEBI:43474"/>
        <dbReference type="ChEBI" id="CHEBI:58043"/>
        <dbReference type="EC" id="3.1.3.5"/>
    </reaction>
</comment>
<dbReference type="EC" id="3.1.3.5" evidence="3"/>
<dbReference type="PANTHER" id="PTHR11575:SF24">
    <property type="entry name" value="5'-NUCLEOTIDASE"/>
    <property type="match status" value="1"/>
</dbReference>
<evidence type="ECO:0000259" key="9">
    <source>
        <dbReference type="Pfam" id="PF00149"/>
    </source>
</evidence>
<keyword evidence="7 8" id="KW-0378">Hydrolase</keyword>
<accession>A0A1B6M5F3</accession>
<evidence type="ECO:0000313" key="11">
    <source>
        <dbReference type="EMBL" id="JAT31150.1"/>
    </source>
</evidence>
<dbReference type="PANTHER" id="PTHR11575">
    <property type="entry name" value="5'-NUCLEOTIDASE-RELATED"/>
    <property type="match status" value="1"/>
</dbReference>
<dbReference type="SUPFAM" id="SSF55816">
    <property type="entry name" value="5'-nucleotidase (syn. UDP-sugar hydrolase), C-terminal domain"/>
    <property type="match status" value="1"/>
</dbReference>
<dbReference type="FunFam" id="3.60.21.10:FF:000020">
    <property type="entry name" value="NT5E isoform 4"/>
    <property type="match status" value="1"/>
</dbReference>
<proteinExistence type="inferred from homology"/>
<keyword evidence="4" id="KW-0479">Metal-binding</keyword>
<evidence type="ECO:0000256" key="1">
    <source>
        <dbReference type="ARBA" id="ARBA00000815"/>
    </source>
</evidence>
<dbReference type="FunFam" id="3.90.780.10:FF:000001">
    <property type="entry name" value="NT5E isoform 3"/>
    <property type="match status" value="1"/>
</dbReference>
<keyword evidence="5" id="KW-0732">Signal</keyword>
<name>A0A1B6M5F3_9HEMI</name>
<evidence type="ECO:0000259" key="10">
    <source>
        <dbReference type="Pfam" id="PF02872"/>
    </source>
</evidence>
<evidence type="ECO:0000256" key="6">
    <source>
        <dbReference type="ARBA" id="ARBA00022741"/>
    </source>
</evidence>
<dbReference type="PROSITE" id="PS00785">
    <property type="entry name" value="5_NUCLEOTIDASE_1"/>
    <property type="match status" value="1"/>
</dbReference>
<dbReference type="InterPro" id="IPR004843">
    <property type="entry name" value="Calcineurin-like_PHP"/>
</dbReference>
<sequence length="585" mass="64254">MHSSKTFSGVVITLIAILKLVTCDFKLLLLHTNDMHSRFEETNAHSGQCVRGKCYGGFARLKTAVDKMRTEARERGSSSVFLNAGDTFQGSIYYTAFKWKVASELLNMMNIDVMSLGNHEFDDGPAGLAPFIANSSVPIVCSNIDLTDPTFHNLTQISPSKVLDIDGVKVGVIGYLTPETKFLSSLGDIELRDEIAEIKKEAAHLKEAGVKILIALGHSGYTTDKLIAEHVPDLDVVVGGHTNTFLYSGHGPDLEKSEGVYPTVVTQPSGRRVLVVQAYAFTKYLGHLELIFDDEGEVIKSKGNPILIDDSFKKDGAVERAVLRYGNDLKHLTGRKIGFSKTFLEADLACRLGECNFGNLVTDALVDCNAKDFYGTGWTDVPIAFMQGGSLRASIDTQEKGGVIIYSDLLTTLPFQNSVERLTMTGTLLQQVLEHSVSRYSKEERVGGFLQYSGIQVEYDLTKPPMSRVVSAKVRCGHCKVPHYIPLEGIKEYEVLTTTFLSDGGDGYTMLKNVMARNTLSFSDVDAVEIYLKRVSPVYPEVSGRIRFVDNTSPIPEPSSAPSSLTWSYLLILTAQLTTTLLLKP</sequence>
<dbReference type="GO" id="GO:0000166">
    <property type="term" value="F:nucleotide binding"/>
    <property type="evidence" value="ECO:0007669"/>
    <property type="project" value="UniProtKB-KW"/>
</dbReference>
<keyword evidence="6 8" id="KW-0547">Nucleotide-binding</keyword>
<organism evidence="11">
    <name type="scientific">Graphocephala atropunctata</name>
    <dbReference type="NCBI Taxonomy" id="36148"/>
    <lineage>
        <taxon>Eukaryota</taxon>
        <taxon>Metazoa</taxon>
        <taxon>Ecdysozoa</taxon>
        <taxon>Arthropoda</taxon>
        <taxon>Hexapoda</taxon>
        <taxon>Insecta</taxon>
        <taxon>Pterygota</taxon>
        <taxon>Neoptera</taxon>
        <taxon>Paraneoptera</taxon>
        <taxon>Hemiptera</taxon>
        <taxon>Auchenorrhyncha</taxon>
        <taxon>Membracoidea</taxon>
        <taxon>Cicadellidae</taxon>
        <taxon>Cicadellinae</taxon>
        <taxon>Cicadellini</taxon>
        <taxon>Graphocephala</taxon>
    </lineage>
</organism>
<protein>
    <recommendedName>
        <fullName evidence="3">5'-nucleotidase</fullName>
        <ecNumber evidence="3">3.1.3.5</ecNumber>
    </recommendedName>
</protein>
<dbReference type="InterPro" id="IPR036907">
    <property type="entry name" value="5'-Nucleotdase_C_sf"/>
</dbReference>
<evidence type="ECO:0000256" key="5">
    <source>
        <dbReference type="ARBA" id="ARBA00022729"/>
    </source>
</evidence>
<gene>
    <name evidence="11" type="ORF">g.26770</name>
</gene>
<evidence type="ECO:0000256" key="2">
    <source>
        <dbReference type="ARBA" id="ARBA00006654"/>
    </source>
</evidence>
<dbReference type="GO" id="GO:0005886">
    <property type="term" value="C:plasma membrane"/>
    <property type="evidence" value="ECO:0007669"/>
    <property type="project" value="TreeGrafter"/>
</dbReference>
<dbReference type="EMBL" id="GEBQ01008827">
    <property type="protein sequence ID" value="JAT31150.1"/>
    <property type="molecule type" value="Transcribed_RNA"/>
</dbReference>
<dbReference type="AlphaFoldDB" id="A0A1B6M5F3"/>
<evidence type="ECO:0000256" key="8">
    <source>
        <dbReference type="RuleBase" id="RU362119"/>
    </source>
</evidence>
<dbReference type="PRINTS" id="PR01607">
    <property type="entry name" value="APYRASEFAMLY"/>
</dbReference>
<dbReference type="GO" id="GO:0008253">
    <property type="term" value="F:5'-nucleotidase activity"/>
    <property type="evidence" value="ECO:0007669"/>
    <property type="project" value="UniProtKB-EC"/>
</dbReference>
<evidence type="ECO:0000256" key="4">
    <source>
        <dbReference type="ARBA" id="ARBA00022723"/>
    </source>
</evidence>
<dbReference type="Gene3D" id="3.60.21.10">
    <property type="match status" value="1"/>
</dbReference>
<dbReference type="Pfam" id="PF02872">
    <property type="entry name" value="5_nucleotid_C"/>
    <property type="match status" value="1"/>
</dbReference>
<dbReference type="InterPro" id="IPR006146">
    <property type="entry name" value="5'-Nucleotdase_CS"/>
</dbReference>
<dbReference type="InterPro" id="IPR006179">
    <property type="entry name" value="5_nucleotidase/apyrase"/>
</dbReference>
<dbReference type="InterPro" id="IPR008334">
    <property type="entry name" value="5'-Nucleotdase_C"/>
</dbReference>
<feature type="domain" description="5'-Nucleotidase C-terminal" evidence="10">
    <location>
        <begin position="337"/>
        <end position="512"/>
    </location>
</feature>
<dbReference type="CDD" id="cd07409">
    <property type="entry name" value="MPP_CD73_N"/>
    <property type="match status" value="1"/>
</dbReference>
<reference evidence="11" key="1">
    <citation type="submission" date="2015-11" db="EMBL/GenBank/DDBJ databases">
        <title>De novo transcriptome assembly of four potential Pierce s Disease insect vectors from Arizona vineyards.</title>
        <authorList>
            <person name="Tassone E.E."/>
        </authorList>
    </citation>
    <scope>NUCLEOTIDE SEQUENCE</scope>
</reference>